<protein>
    <submittedName>
        <fullName evidence="1">Class I SAM-dependent methyltransferase</fullName>
    </submittedName>
</protein>
<accession>A0A9D2CXJ2</accession>
<organism evidence="1 2">
    <name type="scientific">Candidatus Bacteroides merdipullorum</name>
    <dbReference type="NCBI Taxonomy" id="2838474"/>
    <lineage>
        <taxon>Bacteria</taxon>
        <taxon>Pseudomonadati</taxon>
        <taxon>Bacteroidota</taxon>
        <taxon>Bacteroidia</taxon>
        <taxon>Bacteroidales</taxon>
        <taxon>Bacteroidaceae</taxon>
        <taxon>Bacteroides</taxon>
    </lineage>
</organism>
<dbReference type="PANTHER" id="PTHR43861:SF6">
    <property type="entry name" value="METHYLTRANSFERASE TYPE 11"/>
    <property type="match status" value="1"/>
</dbReference>
<dbReference type="GO" id="GO:0008168">
    <property type="term" value="F:methyltransferase activity"/>
    <property type="evidence" value="ECO:0007669"/>
    <property type="project" value="UniProtKB-KW"/>
</dbReference>
<dbReference type="GO" id="GO:0032259">
    <property type="term" value="P:methylation"/>
    <property type="evidence" value="ECO:0007669"/>
    <property type="project" value="UniProtKB-KW"/>
</dbReference>
<sequence>MNKVSLNVCPLCGGTQLEPTLTCVDHYVSGEVFRLYRCRDCGFVFTQDFPAETEIGRYYDTPAYISHSDTHKGLVNTLYHWVRAYMLRRKARLVEDQAHCNGGRLLDIGAGTGYFAHAMQRRGWQVEAVEKSADARAFAEKHFGLRIQPDNVLPDLPGQQYNVITLWHVLEHMEHLNETWAHLRRLLAPRGVLIIAVPNSSSFDARKYGAHWAAYDVPRHLWHFTPDTMQRMGAKHGFILSGHYPMPFDAFYVSMLSEKYLHHSLPFVRGLMTGTTAWFKALARKEQSSSMIYVFRGRSTC</sequence>
<dbReference type="SUPFAM" id="SSF53335">
    <property type="entry name" value="S-adenosyl-L-methionine-dependent methyltransferases"/>
    <property type="match status" value="1"/>
</dbReference>
<dbReference type="EMBL" id="DXCK01000073">
    <property type="protein sequence ID" value="HIZ01659.1"/>
    <property type="molecule type" value="Genomic_DNA"/>
</dbReference>
<gene>
    <name evidence="1" type="ORF">H9819_05305</name>
</gene>
<keyword evidence="1" id="KW-0489">Methyltransferase</keyword>
<dbReference type="InterPro" id="IPR029063">
    <property type="entry name" value="SAM-dependent_MTases_sf"/>
</dbReference>
<keyword evidence="1" id="KW-0808">Transferase</keyword>
<reference evidence="1" key="1">
    <citation type="journal article" date="2021" name="PeerJ">
        <title>Extensive microbial diversity within the chicken gut microbiome revealed by metagenomics and culture.</title>
        <authorList>
            <person name="Gilroy R."/>
            <person name="Ravi A."/>
            <person name="Getino M."/>
            <person name="Pursley I."/>
            <person name="Horton D.L."/>
            <person name="Alikhan N.F."/>
            <person name="Baker D."/>
            <person name="Gharbi K."/>
            <person name="Hall N."/>
            <person name="Watson M."/>
            <person name="Adriaenssens E.M."/>
            <person name="Foster-Nyarko E."/>
            <person name="Jarju S."/>
            <person name="Secka A."/>
            <person name="Antonio M."/>
            <person name="Oren A."/>
            <person name="Chaudhuri R.R."/>
            <person name="La Ragione R."/>
            <person name="Hildebrand F."/>
            <person name="Pallen M.J."/>
        </authorList>
    </citation>
    <scope>NUCLEOTIDE SEQUENCE</scope>
    <source>
        <strain evidence="1">ChiHjej12B11-24981</strain>
    </source>
</reference>
<evidence type="ECO:0000313" key="1">
    <source>
        <dbReference type="EMBL" id="HIZ01659.1"/>
    </source>
</evidence>
<dbReference type="AlphaFoldDB" id="A0A9D2CXJ2"/>
<dbReference type="Pfam" id="PF13489">
    <property type="entry name" value="Methyltransf_23"/>
    <property type="match status" value="1"/>
</dbReference>
<dbReference type="Gene3D" id="3.40.50.150">
    <property type="entry name" value="Vaccinia Virus protein VP39"/>
    <property type="match status" value="1"/>
</dbReference>
<dbReference type="PANTHER" id="PTHR43861">
    <property type="entry name" value="TRANS-ACONITATE 2-METHYLTRANSFERASE-RELATED"/>
    <property type="match status" value="1"/>
</dbReference>
<proteinExistence type="predicted"/>
<reference evidence="1" key="2">
    <citation type="submission" date="2021-04" db="EMBL/GenBank/DDBJ databases">
        <authorList>
            <person name="Gilroy R."/>
        </authorList>
    </citation>
    <scope>NUCLEOTIDE SEQUENCE</scope>
    <source>
        <strain evidence="1">ChiHjej12B11-24981</strain>
    </source>
</reference>
<evidence type="ECO:0000313" key="2">
    <source>
        <dbReference type="Proteomes" id="UP000824023"/>
    </source>
</evidence>
<dbReference type="Proteomes" id="UP000824023">
    <property type="component" value="Unassembled WGS sequence"/>
</dbReference>
<dbReference type="CDD" id="cd02440">
    <property type="entry name" value="AdoMet_MTases"/>
    <property type="match status" value="1"/>
</dbReference>
<name>A0A9D2CXJ2_9BACE</name>
<comment type="caution">
    <text evidence="1">The sequence shown here is derived from an EMBL/GenBank/DDBJ whole genome shotgun (WGS) entry which is preliminary data.</text>
</comment>